<evidence type="ECO:0000313" key="1">
    <source>
        <dbReference type="EMBL" id="KAI3738778.1"/>
    </source>
</evidence>
<dbReference type="Proteomes" id="UP001055811">
    <property type="component" value="Linkage Group LG05"/>
</dbReference>
<accession>A0ACB9CX69</accession>
<protein>
    <submittedName>
        <fullName evidence="1">Uncharacterized protein</fullName>
    </submittedName>
</protein>
<keyword evidence="2" id="KW-1185">Reference proteome</keyword>
<evidence type="ECO:0000313" key="2">
    <source>
        <dbReference type="Proteomes" id="UP001055811"/>
    </source>
</evidence>
<proteinExistence type="predicted"/>
<sequence length="82" mass="8968">MLRHNDHHHLYEGSEGGSSPRGSISENGTVNTIESNAAPRSFAESNENSSEEVERKIPLNYASTYSSRIGGIQKSAYLPFKA</sequence>
<gene>
    <name evidence="1" type="ORF">L2E82_28930</name>
</gene>
<name>A0ACB9CX69_CICIN</name>
<dbReference type="EMBL" id="CM042013">
    <property type="protein sequence ID" value="KAI3738778.1"/>
    <property type="molecule type" value="Genomic_DNA"/>
</dbReference>
<reference evidence="2" key="1">
    <citation type="journal article" date="2022" name="Mol. Ecol. Resour.">
        <title>The genomes of chicory, endive, great burdock and yacon provide insights into Asteraceae palaeo-polyploidization history and plant inulin production.</title>
        <authorList>
            <person name="Fan W."/>
            <person name="Wang S."/>
            <person name="Wang H."/>
            <person name="Wang A."/>
            <person name="Jiang F."/>
            <person name="Liu H."/>
            <person name="Zhao H."/>
            <person name="Xu D."/>
            <person name="Zhang Y."/>
        </authorList>
    </citation>
    <scope>NUCLEOTIDE SEQUENCE [LARGE SCALE GENOMIC DNA]</scope>
    <source>
        <strain evidence="2">cv. Punajuju</strain>
    </source>
</reference>
<reference evidence="1 2" key="2">
    <citation type="journal article" date="2022" name="Mol. Ecol. Resour.">
        <title>The genomes of chicory, endive, great burdock and yacon provide insights into Asteraceae paleo-polyploidization history and plant inulin production.</title>
        <authorList>
            <person name="Fan W."/>
            <person name="Wang S."/>
            <person name="Wang H."/>
            <person name="Wang A."/>
            <person name="Jiang F."/>
            <person name="Liu H."/>
            <person name="Zhao H."/>
            <person name="Xu D."/>
            <person name="Zhang Y."/>
        </authorList>
    </citation>
    <scope>NUCLEOTIDE SEQUENCE [LARGE SCALE GENOMIC DNA]</scope>
    <source>
        <strain evidence="2">cv. Punajuju</strain>
        <tissue evidence="1">Leaves</tissue>
    </source>
</reference>
<organism evidence="1 2">
    <name type="scientific">Cichorium intybus</name>
    <name type="common">Chicory</name>
    <dbReference type="NCBI Taxonomy" id="13427"/>
    <lineage>
        <taxon>Eukaryota</taxon>
        <taxon>Viridiplantae</taxon>
        <taxon>Streptophyta</taxon>
        <taxon>Embryophyta</taxon>
        <taxon>Tracheophyta</taxon>
        <taxon>Spermatophyta</taxon>
        <taxon>Magnoliopsida</taxon>
        <taxon>eudicotyledons</taxon>
        <taxon>Gunneridae</taxon>
        <taxon>Pentapetalae</taxon>
        <taxon>asterids</taxon>
        <taxon>campanulids</taxon>
        <taxon>Asterales</taxon>
        <taxon>Asteraceae</taxon>
        <taxon>Cichorioideae</taxon>
        <taxon>Cichorieae</taxon>
        <taxon>Cichoriinae</taxon>
        <taxon>Cichorium</taxon>
    </lineage>
</organism>
<comment type="caution">
    <text evidence="1">The sequence shown here is derived from an EMBL/GenBank/DDBJ whole genome shotgun (WGS) entry which is preliminary data.</text>
</comment>